<reference evidence="2" key="1">
    <citation type="journal article" date="2019" name="Sci. Rep.">
        <title>Draft genome of Tanacetum cinerariifolium, the natural source of mosquito coil.</title>
        <authorList>
            <person name="Yamashiro T."/>
            <person name="Shiraishi A."/>
            <person name="Satake H."/>
            <person name="Nakayama K."/>
        </authorList>
    </citation>
    <scope>NUCLEOTIDE SEQUENCE</scope>
</reference>
<protein>
    <submittedName>
        <fullName evidence="2">Uncharacterized protein</fullName>
    </submittedName>
</protein>
<comment type="caution">
    <text evidence="2">The sequence shown here is derived from an EMBL/GenBank/DDBJ whole genome shotgun (WGS) entry which is preliminary data.</text>
</comment>
<dbReference type="EMBL" id="BKCJ010005025">
    <property type="protein sequence ID" value="GEU64461.1"/>
    <property type="molecule type" value="Genomic_DNA"/>
</dbReference>
<name>A0A6L2LRN5_TANCI</name>
<feature type="region of interest" description="Disordered" evidence="1">
    <location>
        <begin position="103"/>
        <end position="167"/>
    </location>
</feature>
<organism evidence="2">
    <name type="scientific">Tanacetum cinerariifolium</name>
    <name type="common">Dalmatian daisy</name>
    <name type="synonym">Chrysanthemum cinerariifolium</name>
    <dbReference type="NCBI Taxonomy" id="118510"/>
    <lineage>
        <taxon>Eukaryota</taxon>
        <taxon>Viridiplantae</taxon>
        <taxon>Streptophyta</taxon>
        <taxon>Embryophyta</taxon>
        <taxon>Tracheophyta</taxon>
        <taxon>Spermatophyta</taxon>
        <taxon>Magnoliopsida</taxon>
        <taxon>eudicotyledons</taxon>
        <taxon>Gunneridae</taxon>
        <taxon>Pentapetalae</taxon>
        <taxon>asterids</taxon>
        <taxon>campanulids</taxon>
        <taxon>Asterales</taxon>
        <taxon>Asteraceae</taxon>
        <taxon>Asteroideae</taxon>
        <taxon>Anthemideae</taxon>
        <taxon>Anthemidinae</taxon>
        <taxon>Tanacetum</taxon>
    </lineage>
</organism>
<feature type="compositionally biased region" description="Gly residues" evidence="1">
    <location>
        <begin position="135"/>
        <end position="145"/>
    </location>
</feature>
<proteinExistence type="predicted"/>
<evidence type="ECO:0000313" key="2">
    <source>
        <dbReference type="EMBL" id="GEU64461.1"/>
    </source>
</evidence>
<gene>
    <name evidence="2" type="ORF">Tci_036439</name>
</gene>
<feature type="compositionally biased region" description="Polar residues" evidence="1">
    <location>
        <begin position="103"/>
        <end position="113"/>
    </location>
</feature>
<sequence>MANEPMAVLAIEEITEPVAEAEEEQVVTPVVDMKHEQMAAPVIDTDEDLAVLFGEDDDFEDDDFSDDDSEGVKKEKVWEVNEEWLMAPVTPLLVPAMQPPSYSSGQLGVQTWAASEESDTSSGDDVPDGSCGRLMGAGVGLGFTGRGAAEKHSDSTPTDYGLRHEQP</sequence>
<evidence type="ECO:0000256" key="1">
    <source>
        <dbReference type="SAM" id="MobiDB-lite"/>
    </source>
</evidence>
<dbReference type="AlphaFoldDB" id="A0A6L2LRN5"/>
<accession>A0A6L2LRN5</accession>